<name>A0A6A5VXF7_9PLEO</name>
<gene>
    <name evidence="1" type="ORF">BU23DRAFT_548607</name>
</gene>
<dbReference type="AlphaFoldDB" id="A0A6A5VXF7"/>
<reference evidence="1" key="1">
    <citation type="journal article" date="2020" name="Stud. Mycol.">
        <title>101 Dothideomycetes genomes: a test case for predicting lifestyles and emergence of pathogens.</title>
        <authorList>
            <person name="Haridas S."/>
            <person name="Albert R."/>
            <person name="Binder M."/>
            <person name="Bloem J."/>
            <person name="Labutti K."/>
            <person name="Salamov A."/>
            <person name="Andreopoulos B."/>
            <person name="Baker S."/>
            <person name="Barry K."/>
            <person name="Bills G."/>
            <person name="Bluhm B."/>
            <person name="Cannon C."/>
            <person name="Castanera R."/>
            <person name="Culley D."/>
            <person name="Daum C."/>
            <person name="Ezra D."/>
            <person name="Gonzalez J."/>
            <person name="Henrissat B."/>
            <person name="Kuo A."/>
            <person name="Liang C."/>
            <person name="Lipzen A."/>
            <person name="Lutzoni F."/>
            <person name="Magnuson J."/>
            <person name="Mondo S."/>
            <person name="Nolan M."/>
            <person name="Ohm R."/>
            <person name="Pangilinan J."/>
            <person name="Park H.-J."/>
            <person name="Ramirez L."/>
            <person name="Alfaro M."/>
            <person name="Sun H."/>
            <person name="Tritt A."/>
            <person name="Yoshinaga Y."/>
            <person name="Zwiers L.-H."/>
            <person name="Turgeon B."/>
            <person name="Goodwin S."/>
            <person name="Spatafora J."/>
            <person name="Crous P."/>
            <person name="Grigoriev I."/>
        </authorList>
    </citation>
    <scope>NUCLEOTIDE SEQUENCE</scope>
    <source>
        <strain evidence="1">CBS 107.79</strain>
    </source>
</reference>
<evidence type="ECO:0000313" key="2">
    <source>
        <dbReference type="Proteomes" id="UP000800036"/>
    </source>
</evidence>
<dbReference type="EMBL" id="ML976656">
    <property type="protein sequence ID" value="KAF1980452.1"/>
    <property type="molecule type" value="Genomic_DNA"/>
</dbReference>
<proteinExistence type="predicted"/>
<sequence>MKATSPPYAERRTPNAQGTYAALTKTCRQIRSEYLPVHLENRAKASICMELCDINAYISTLQARDTEHATPLRRLCIFFRRLDNATAGGTSTVDLLPLIKYRALFPRVEFDFVRMPDTRTRKERSCTSTWSTHLYDEDEERDLTDFFRRHPRLYEDVASGGSHM</sequence>
<accession>A0A6A5VXF7</accession>
<dbReference type="Proteomes" id="UP000800036">
    <property type="component" value="Unassembled WGS sequence"/>
</dbReference>
<evidence type="ECO:0000313" key="1">
    <source>
        <dbReference type="EMBL" id="KAF1980452.1"/>
    </source>
</evidence>
<keyword evidence="2" id="KW-1185">Reference proteome</keyword>
<protein>
    <submittedName>
        <fullName evidence="1">Uncharacterized protein</fullName>
    </submittedName>
</protein>
<organism evidence="1 2">
    <name type="scientific">Bimuria novae-zelandiae CBS 107.79</name>
    <dbReference type="NCBI Taxonomy" id="1447943"/>
    <lineage>
        <taxon>Eukaryota</taxon>
        <taxon>Fungi</taxon>
        <taxon>Dikarya</taxon>
        <taxon>Ascomycota</taxon>
        <taxon>Pezizomycotina</taxon>
        <taxon>Dothideomycetes</taxon>
        <taxon>Pleosporomycetidae</taxon>
        <taxon>Pleosporales</taxon>
        <taxon>Massarineae</taxon>
        <taxon>Didymosphaeriaceae</taxon>
        <taxon>Bimuria</taxon>
    </lineage>
</organism>